<evidence type="ECO:0000256" key="12">
    <source>
        <dbReference type="SAM" id="MobiDB-lite"/>
    </source>
</evidence>
<evidence type="ECO:0000256" key="7">
    <source>
        <dbReference type="ARBA" id="ARBA00022832"/>
    </source>
</evidence>
<dbReference type="SUPFAM" id="SSF54637">
    <property type="entry name" value="Thioesterase/thiol ester dehydrase-isomerase"/>
    <property type="match status" value="2"/>
</dbReference>
<comment type="subcellular location">
    <subcellularLocation>
        <location evidence="1 11">Plastid</location>
        <location evidence="1 11">Chloroplast</location>
    </subcellularLocation>
</comment>
<evidence type="ECO:0000256" key="5">
    <source>
        <dbReference type="ARBA" id="ARBA00022640"/>
    </source>
</evidence>
<dbReference type="Pfam" id="PF20791">
    <property type="entry name" value="Acyl-ACP_TE_C"/>
    <property type="match status" value="1"/>
</dbReference>
<protein>
    <recommendedName>
        <fullName evidence="11">Acyl-[acyl-carrier-protein] hydrolase</fullName>
        <ecNumber evidence="11">3.1.2.-</ecNumber>
    </recommendedName>
</protein>
<feature type="domain" description="Acyl-ACP thioesterase-like C-terminal" evidence="14">
    <location>
        <begin position="224"/>
        <end position="302"/>
    </location>
</feature>
<dbReference type="GO" id="GO:0016297">
    <property type="term" value="F:fatty acyl-[ACP] hydrolase activity"/>
    <property type="evidence" value="ECO:0007669"/>
    <property type="project" value="InterPro"/>
</dbReference>
<sequence length="306" mass="34092">MLKLSCNAVDQIHGGAQCRFLGPHKPKPGFARRKDAPPSPLPCISSSSSSKRAIVAVVSDRGAGSVGTETGPGRVEPSSMTLADRLRQGSLAEDGKSYKECFIVRSYEVGMNKTATVETIANLLQEVGCNHAQVVGYSTDGFATTTTMRKLHLIWVTARMHIEVYKYPAWSDDYATGQVIGRATSKWVMMNQDTRRFQKVSDDVREEHLAFAPRELRLAFPEANNRLVPRRADLDMNQHVNNSIPQEVIDSHELQTITLDYRRECQQDDVVDSLTNVEHVENAEAILGDGSEINRGRTVWRKKPAR</sequence>
<dbReference type="InterPro" id="IPR002864">
    <property type="entry name" value="Acyl-ACP_thioesterase_NHD"/>
</dbReference>
<keyword evidence="3 11" id="KW-0444">Lipid biosynthesis</keyword>
<organism evidence="15 16">
    <name type="scientific">Rubus argutus</name>
    <name type="common">Southern blackberry</name>
    <dbReference type="NCBI Taxonomy" id="59490"/>
    <lineage>
        <taxon>Eukaryota</taxon>
        <taxon>Viridiplantae</taxon>
        <taxon>Streptophyta</taxon>
        <taxon>Embryophyta</taxon>
        <taxon>Tracheophyta</taxon>
        <taxon>Spermatophyta</taxon>
        <taxon>Magnoliopsida</taxon>
        <taxon>eudicotyledons</taxon>
        <taxon>Gunneridae</taxon>
        <taxon>Pentapetalae</taxon>
        <taxon>rosids</taxon>
        <taxon>fabids</taxon>
        <taxon>Rosales</taxon>
        <taxon>Rosaceae</taxon>
        <taxon>Rosoideae</taxon>
        <taxon>Rosoideae incertae sedis</taxon>
        <taxon>Rubus</taxon>
    </lineage>
</organism>
<proteinExistence type="inferred from homology"/>
<evidence type="ECO:0000256" key="9">
    <source>
        <dbReference type="ARBA" id="ARBA00023098"/>
    </source>
</evidence>
<evidence type="ECO:0000256" key="3">
    <source>
        <dbReference type="ARBA" id="ARBA00022516"/>
    </source>
</evidence>
<feature type="domain" description="Acyl-ACP thioesterase N-terminal hotdog" evidence="13">
    <location>
        <begin position="95"/>
        <end position="172"/>
    </location>
</feature>
<evidence type="ECO:0000313" key="16">
    <source>
        <dbReference type="Proteomes" id="UP001457282"/>
    </source>
</evidence>
<dbReference type="PANTHER" id="PTHR31727:SF6">
    <property type="entry name" value="OLEOYL-ACYL CARRIER PROTEIN THIOESTERASE 1, CHLOROPLASTIC"/>
    <property type="match status" value="1"/>
</dbReference>
<evidence type="ECO:0000256" key="8">
    <source>
        <dbReference type="ARBA" id="ARBA00022946"/>
    </source>
</evidence>
<name>A0AAW1Y7E8_RUBAR</name>
<keyword evidence="9 11" id="KW-0443">Lipid metabolism</keyword>
<accession>A0AAW1Y7E8</accession>
<evidence type="ECO:0000256" key="10">
    <source>
        <dbReference type="ARBA" id="ARBA00023160"/>
    </source>
</evidence>
<keyword evidence="7 11" id="KW-0276">Fatty acid metabolism</keyword>
<dbReference type="GO" id="GO:0000036">
    <property type="term" value="F:acyl carrier activity"/>
    <property type="evidence" value="ECO:0007669"/>
    <property type="project" value="TreeGrafter"/>
</dbReference>
<evidence type="ECO:0000256" key="1">
    <source>
        <dbReference type="ARBA" id="ARBA00004229"/>
    </source>
</evidence>
<dbReference type="InterPro" id="IPR029069">
    <property type="entry name" value="HotDog_dom_sf"/>
</dbReference>
<feature type="region of interest" description="Disordered" evidence="12">
    <location>
        <begin position="23"/>
        <end position="47"/>
    </location>
</feature>
<comment type="function">
    <text evidence="11">Plays an essential role in chain termination during de novo fatty acid synthesis.</text>
</comment>
<reference evidence="15 16" key="1">
    <citation type="journal article" date="2023" name="G3 (Bethesda)">
        <title>A chromosome-length genome assembly and annotation of blackberry (Rubus argutus, cv. 'Hillquist').</title>
        <authorList>
            <person name="Bruna T."/>
            <person name="Aryal R."/>
            <person name="Dudchenko O."/>
            <person name="Sargent D.J."/>
            <person name="Mead D."/>
            <person name="Buti M."/>
            <person name="Cavallini A."/>
            <person name="Hytonen T."/>
            <person name="Andres J."/>
            <person name="Pham M."/>
            <person name="Weisz D."/>
            <person name="Mascagni F."/>
            <person name="Usai G."/>
            <person name="Natali L."/>
            <person name="Bassil N."/>
            <person name="Fernandez G.E."/>
            <person name="Lomsadze A."/>
            <person name="Armour M."/>
            <person name="Olukolu B."/>
            <person name="Poorten T."/>
            <person name="Britton C."/>
            <person name="Davik J."/>
            <person name="Ashrafi H."/>
            <person name="Aiden E.L."/>
            <person name="Borodovsky M."/>
            <person name="Worthington M."/>
        </authorList>
    </citation>
    <scope>NUCLEOTIDE SEQUENCE [LARGE SCALE GENOMIC DNA]</scope>
    <source>
        <strain evidence="15">PI 553951</strain>
    </source>
</reference>
<evidence type="ECO:0000256" key="6">
    <source>
        <dbReference type="ARBA" id="ARBA00022801"/>
    </source>
</evidence>
<keyword evidence="5 11" id="KW-0934">Plastid</keyword>
<evidence type="ECO:0000313" key="15">
    <source>
        <dbReference type="EMBL" id="KAK9944772.1"/>
    </source>
</evidence>
<keyword evidence="6 11" id="KW-0378">Hydrolase</keyword>
<comment type="caution">
    <text evidence="15">The sequence shown here is derived from an EMBL/GenBank/DDBJ whole genome shotgun (WGS) entry which is preliminary data.</text>
</comment>
<gene>
    <name evidence="15" type="ORF">M0R45_010322</name>
</gene>
<evidence type="ECO:0000256" key="2">
    <source>
        <dbReference type="ARBA" id="ARBA00006500"/>
    </source>
</evidence>
<dbReference type="Gene3D" id="3.10.129.10">
    <property type="entry name" value="Hotdog Thioesterase"/>
    <property type="match status" value="2"/>
</dbReference>
<dbReference type="InterPro" id="IPR049427">
    <property type="entry name" value="Acyl-ACP_TE_C"/>
</dbReference>
<keyword evidence="4 11" id="KW-0150">Chloroplast</keyword>
<keyword evidence="16" id="KW-1185">Reference proteome</keyword>
<dbReference type="Pfam" id="PF01643">
    <property type="entry name" value="Acyl-ACP_TE"/>
    <property type="match status" value="2"/>
</dbReference>
<dbReference type="EC" id="3.1.2.-" evidence="11"/>
<keyword evidence="10 11" id="KW-0275">Fatty acid biosynthesis</keyword>
<keyword evidence="8" id="KW-0809">Transit peptide</keyword>
<dbReference type="InterPro" id="IPR045023">
    <property type="entry name" value="FATA/B"/>
</dbReference>
<evidence type="ECO:0000259" key="13">
    <source>
        <dbReference type="Pfam" id="PF01643"/>
    </source>
</evidence>
<evidence type="ECO:0000256" key="4">
    <source>
        <dbReference type="ARBA" id="ARBA00022528"/>
    </source>
</evidence>
<comment type="similarity">
    <text evidence="2 11">Belongs to the acyl-ACP thioesterase family.</text>
</comment>
<dbReference type="PANTHER" id="PTHR31727">
    <property type="entry name" value="OLEOYL-ACYL CARRIER PROTEIN THIOESTERASE 1, CHLOROPLASTIC"/>
    <property type="match status" value="1"/>
</dbReference>
<evidence type="ECO:0000259" key="14">
    <source>
        <dbReference type="Pfam" id="PF20791"/>
    </source>
</evidence>
<dbReference type="GO" id="GO:0009507">
    <property type="term" value="C:chloroplast"/>
    <property type="evidence" value="ECO:0007669"/>
    <property type="project" value="UniProtKB-SubCell"/>
</dbReference>
<evidence type="ECO:0000256" key="11">
    <source>
        <dbReference type="RuleBase" id="RU363096"/>
    </source>
</evidence>
<dbReference type="Proteomes" id="UP001457282">
    <property type="component" value="Unassembled WGS sequence"/>
</dbReference>
<dbReference type="EMBL" id="JBEDUW010000002">
    <property type="protein sequence ID" value="KAK9944772.1"/>
    <property type="molecule type" value="Genomic_DNA"/>
</dbReference>
<feature type="domain" description="Acyl-ACP thioesterase N-terminal hotdog" evidence="13">
    <location>
        <begin position="175"/>
        <end position="207"/>
    </location>
</feature>
<dbReference type="AlphaFoldDB" id="A0AAW1Y7E8"/>